<organism evidence="1 2">
    <name type="scientific">Cardiobacterium valvarum F0432</name>
    <dbReference type="NCBI Taxonomy" id="797473"/>
    <lineage>
        <taxon>Bacteria</taxon>
        <taxon>Pseudomonadati</taxon>
        <taxon>Pseudomonadota</taxon>
        <taxon>Gammaproteobacteria</taxon>
        <taxon>Cardiobacteriales</taxon>
        <taxon>Cardiobacteriaceae</taxon>
        <taxon>Cardiobacterium</taxon>
    </lineage>
</organism>
<sequence>MPRCVPFAQVVNAIGFAVNNMDKALFFRGVILRGDVCHAKGARIPPNGVQGLMWFFTYS</sequence>
<reference evidence="1 2" key="1">
    <citation type="submission" date="2011-08" db="EMBL/GenBank/DDBJ databases">
        <authorList>
            <person name="Weinstock G."/>
            <person name="Sodergren E."/>
            <person name="Clifton S."/>
            <person name="Fulton L."/>
            <person name="Fulton B."/>
            <person name="Courtney L."/>
            <person name="Fronick C."/>
            <person name="Harrison M."/>
            <person name="Strong C."/>
            <person name="Farmer C."/>
            <person name="Delahaunty K."/>
            <person name="Markovic C."/>
            <person name="Hall O."/>
            <person name="Minx P."/>
            <person name="Tomlinson C."/>
            <person name="Mitreva M."/>
            <person name="Hou S."/>
            <person name="Chen J."/>
            <person name="Wollam A."/>
            <person name="Pepin K.H."/>
            <person name="Johnson M."/>
            <person name="Bhonagiri V."/>
            <person name="Zhang X."/>
            <person name="Suruliraj S."/>
            <person name="Warren W."/>
            <person name="Chinwalla A."/>
            <person name="Mardis E.R."/>
            <person name="Wilson R.K."/>
        </authorList>
    </citation>
    <scope>NUCLEOTIDE SEQUENCE [LARGE SCALE GENOMIC DNA]</scope>
    <source>
        <strain evidence="1 2">F0432</strain>
    </source>
</reference>
<name>G9ZD62_9GAMM</name>
<gene>
    <name evidence="1" type="ORF">HMPREF9080_00696</name>
</gene>
<dbReference type="STRING" id="797473.HMPREF9080_00696"/>
<evidence type="ECO:0000313" key="1">
    <source>
        <dbReference type="EMBL" id="EHM55527.1"/>
    </source>
</evidence>
<dbReference type="Proteomes" id="UP000004750">
    <property type="component" value="Unassembled WGS sequence"/>
</dbReference>
<accession>G9ZD62</accession>
<protein>
    <submittedName>
        <fullName evidence="1">Uncharacterized protein</fullName>
    </submittedName>
</protein>
<dbReference type="HOGENOM" id="CLU_2951801_0_0_6"/>
<comment type="caution">
    <text evidence="1">The sequence shown here is derived from an EMBL/GenBank/DDBJ whole genome shotgun (WGS) entry which is preliminary data.</text>
</comment>
<proteinExistence type="predicted"/>
<dbReference type="EMBL" id="AGCM01000034">
    <property type="protein sequence ID" value="EHM55527.1"/>
    <property type="molecule type" value="Genomic_DNA"/>
</dbReference>
<evidence type="ECO:0000313" key="2">
    <source>
        <dbReference type="Proteomes" id="UP000004750"/>
    </source>
</evidence>
<dbReference type="AlphaFoldDB" id="G9ZD62"/>